<keyword evidence="13" id="KW-1185">Reference proteome</keyword>
<evidence type="ECO:0000256" key="5">
    <source>
        <dbReference type="ARBA" id="ARBA00022723"/>
    </source>
</evidence>
<comment type="caution">
    <text evidence="12">The sequence shown here is derived from an EMBL/GenBank/DDBJ whole genome shotgun (WGS) entry which is preliminary data.</text>
</comment>
<keyword evidence="1" id="KW-0808">Transferase</keyword>
<evidence type="ECO:0000256" key="10">
    <source>
        <dbReference type="ARBA" id="ARBA00023125"/>
    </source>
</evidence>
<keyword evidence="2" id="KW-0548">Nucleotidyltransferase</keyword>
<keyword evidence="8" id="KW-0378">Hydrolase</keyword>
<dbReference type="GO" id="GO:0016779">
    <property type="term" value="F:nucleotidyltransferase activity"/>
    <property type="evidence" value="ECO:0007669"/>
    <property type="project" value="UniProtKB-KW"/>
</dbReference>
<evidence type="ECO:0000256" key="3">
    <source>
        <dbReference type="ARBA" id="ARBA00022705"/>
    </source>
</evidence>
<reference evidence="12" key="1">
    <citation type="submission" date="2020-06" db="EMBL/GenBank/DDBJ databases">
        <authorList>
            <consortium name="Plant Systems Biology data submission"/>
        </authorList>
    </citation>
    <scope>NUCLEOTIDE SEQUENCE</scope>
    <source>
        <strain evidence="12">D6</strain>
    </source>
</reference>
<keyword evidence="7" id="KW-0255">Endonuclease</keyword>
<keyword evidence="9" id="KW-0190">Covalent protein-DNA linkage</keyword>
<evidence type="ECO:0000256" key="8">
    <source>
        <dbReference type="ARBA" id="ARBA00022801"/>
    </source>
</evidence>
<accession>A0A9N8EVG2</accession>
<dbReference type="GO" id="GO:0004519">
    <property type="term" value="F:endonuclease activity"/>
    <property type="evidence" value="ECO:0007669"/>
    <property type="project" value="UniProtKB-KW"/>
</dbReference>
<keyword evidence="6" id="KW-0547">Nucleotide-binding</keyword>
<keyword evidence="3" id="KW-0235">DNA replication</keyword>
<dbReference type="InterPro" id="IPR049912">
    <property type="entry name" value="CRESS_DNA_REP"/>
</dbReference>
<evidence type="ECO:0000256" key="4">
    <source>
        <dbReference type="ARBA" id="ARBA00022722"/>
    </source>
</evidence>
<evidence type="ECO:0000256" key="9">
    <source>
        <dbReference type="ARBA" id="ARBA00023124"/>
    </source>
</evidence>
<dbReference type="Proteomes" id="UP001153069">
    <property type="component" value="Unassembled WGS sequence"/>
</dbReference>
<dbReference type="GO" id="GO:0006260">
    <property type="term" value="P:DNA replication"/>
    <property type="evidence" value="ECO:0007669"/>
    <property type="project" value="UniProtKB-KW"/>
</dbReference>
<organism evidence="12 13">
    <name type="scientific">Seminavis robusta</name>
    <dbReference type="NCBI Taxonomy" id="568900"/>
    <lineage>
        <taxon>Eukaryota</taxon>
        <taxon>Sar</taxon>
        <taxon>Stramenopiles</taxon>
        <taxon>Ochrophyta</taxon>
        <taxon>Bacillariophyta</taxon>
        <taxon>Bacillariophyceae</taxon>
        <taxon>Bacillariophycidae</taxon>
        <taxon>Naviculales</taxon>
        <taxon>Naviculaceae</taxon>
        <taxon>Seminavis</taxon>
    </lineage>
</organism>
<name>A0A9N8EVG2_9STRA</name>
<dbReference type="GO" id="GO:0046872">
    <property type="term" value="F:metal ion binding"/>
    <property type="evidence" value="ECO:0007669"/>
    <property type="project" value="UniProtKB-KW"/>
</dbReference>
<evidence type="ECO:0000313" key="12">
    <source>
        <dbReference type="EMBL" id="CAB9525470.1"/>
    </source>
</evidence>
<evidence type="ECO:0000256" key="6">
    <source>
        <dbReference type="ARBA" id="ARBA00022741"/>
    </source>
</evidence>
<keyword evidence="10" id="KW-0238">DNA-binding</keyword>
<sequence>MTKQSTRYCFTINNYDDEDIECLKPFYVDYCNYLVYGKEVGEKELTPHLQGFFTLKTKLSMTGVHKDLGSKNIALQTAAGTSLQASNYCKKGEQTKEEWESSKETGPNFGLNYQGKEFDVVPTAGKCTDLDDLCDAFEFPS</sequence>
<dbReference type="Gene3D" id="3.40.1310.20">
    <property type="match status" value="1"/>
</dbReference>
<dbReference type="OrthoDB" id="1926167at2759"/>
<protein>
    <recommendedName>
        <fullName evidence="11">CRESS-DNA virus Rep endonuclease domain-containing protein</fullName>
    </recommendedName>
</protein>
<feature type="domain" description="CRESS-DNA virus Rep endonuclease" evidence="11">
    <location>
        <begin position="2"/>
        <end position="104"/>
    </location>
</feature>
<keyword evidence="4" id="KW-0540">Nuclease</keyword>
<evidence type="ECO:0000256" key="7">
    <source>
        <dbReference type="ARBA" id="ARBA00022759"/>
    </source>
</evidence>
<evidence type="ECO:0000256" key="1">
    <source>
        <dbReference type="ARBA" id="ARBA00022679"/>
    </source>
</evidence>
<keyword evidence="5" id="KW-0479">Metal-binding</keyword>
<evidence type="ECO:0000256" key="2">
    <source>
        <dbReference type="ARBA" id="ARBA00022695"/>
    </source>
</evidence>
<dbReference type="AlphaFoldDB" id="A0A9N8EVG2"/>
<evidence type="ECO:0000313" key="13">
    <source>
        <dbReference type="Proteomes" id="UP001153069"/>
    </source>
</evidence>
<dbReference type="GO" id="GO:0003677">
    <property type="term" value="F:DNA binding"/>
    <property type="evidence" value="ECO:0007669"/>
    <property type="project" value="UniProtKB-KW"/>
</dbReference>
<evidence type="ECO:0000259" key="11">
    <source>
        <dbReference type="PROSITE" id="PS52020"/>
    </source>
</evidence>
<dbReference type="PROSITE" id="PS52020">
    <property type="entry name" value="CRESS_DNA_REP"/>
    <property type="match status" value="1"/>
</dbReference>
<dbReference type="EMBL" id="CAICTM010001678">
    <property type="protein sequence ID" value="CAB9525470.1"/>
    <property type="molecule type" value="Genomic_DNA"/>
</dbReference>
<gene>
    <name evidence="12" type="ORF">SEMRO_1680_G290780.1</name>
</gene>
<dbReference type="GO" id="GO:0016787">
    <property type="term" value="F:hydrolase activity"/>
    <property type="evidence" value="ECO:0007669"/>
    <property type="project" value="UniProtKB-KW"/>
</dbReference>
<proteinExistence type="predicted"/>
<dbReference type="Pfam" id="PF02407">
    <property type="entry name" value="Viral_Rep"/>
    <property type="match status" value="1"/>
</dbReference>
<dbReference type="GO" id="GO:0000166">
    <property type="term" value="F:nucleotide binding"/>
    <property type="evidence" value="ECO:0007669"/>
    <property type="project" value="UniProtKB-KW"/>
</dbReference>